<evidence type="ECO:0000313" key="3">
    <source>
        <dbReference type="Proteomes" id="UP001484239"/>
    </source>
</evidence>
<evidence type="ECO:0000259" key="1">
    <source>
        <dbReference type="Pfam" id="PF00535"/>
    </source>
</evidence>
<dbReference type="EMBL" id="JBBHLI010000001">
    <property type="protein sequence ID" value="MEK9499665.1"/>
    <property type="molecule type" value="Genomic_DNA"/>
</dbReference>
<keyword evidence="2" id="KW-0328">Glycosyltransferase</keyword>
<dbReference type="RefSeq" id="WP_405278374.1">
    <property type="nucleotide sequence ID" value="NZ_CP144380.1"/>
</dbReference>
<dbReference type="Gene3D" id="3.90.550.10">
    <property type="entry name" value="Spore Coat Polysaccharide Biosynthesis Protein SpsA, Chain A"/>
    <property type="match status" value="1"/>
</dbReference>
<name>A0ABU9E4K9_9BACT</name>
<proteinExistence type="predicted"/>
<keyword evidence="2" id="KW-0808">Transferase</keyword>
<dbReference type="Proteomes" id="UP001484239">
    <property type="component" value="Unassembled WGS sequence"/>
</dbReference>
<dbReference type="Pfam" id="PF00535">
    <property type="entry name" value="Glycos_transf_2"/>
    <property type="match status" value="1"/>
</dbReference>
<dbReference type="InterPro" id="IPR001173">
    <property type="entry name" value="Glyco_trans_2-like"/>
</dbReference>
<dbReference type="SUPFAM" id="SSF53448">
    <property type="entry name" value="Nucleotide-diphospho-sugar transferases"/>
    <property type="match status" value="1"/>
</dbReference>
<organism evidence="2 3">
    <name type="scientific">Gaopeijia maritima</name>
    <dbReference type="NCBI Taxonomy" id="3119007"/>
    <lineage>
        <taxon>Bacteria</taxon>
        <taxon>Pseudomonadati</taxon>
        <taxon>Gemmatimonadota</taxon>
        <taxon>Longimicrobiia</taxon>
        <taxon>Gaopeijiales</taxon>
        <taxon>Gaopeijiaceae</taxon>
        <taxon>Gaopeijia</taxon>
    </lineage>
</organism>
<dbReference type="EC" id="2.4.-.-" evidence="2"/>
<dbReference type="GO" id="GO:0016757">
    <property type="term" value="F:glycosyltransferase activity"/>
    <property type="evidence" value="ECO:0007669"/>
    <property type="project" value="UniProtKB-KW"/>
</dbReference>
<protein>
    <submittedName>
        <fullName evidence="2">Glycosyltransferase</fullName>
        <ecNumber evidence="2">2.4.-.-</ecNumber>
    </submittedName>
</protein>
<comment type="caution">
    <text evidence="2">The sequence shown here is derived from an EMBL/GenBank/DDBJ whole genome shotgun (WGS) entry which is preliminary data.</text>
</comment>
<dbReference type="InterPro" id="IPR029044">
    <property type="entry name" value="Nucleotide-diphossugar_trans"/>
</dbReference>
<accession>A0ABU9E4K9</accession>
<evidence type="ECO:0000313" key="2">
    <source>
        <dbReference type="EMBL" id="MEK9499665.1"/>
    </source>
</evidence>
<keyword evidence="3" id="KW-1185">Reference proteome</keyword>
<feature type="domain" description="Glycosyltransferase 2-like" evidence="1">
    <location>
        <begin position="7"/>
        <end position="119"/>
    </location>
</feature>
<gene>
    <name evidence="2" type="ORF">WI372_01545</name>
</gene>
<reference evidence="2 3" key="1">
    <citation type="submission" date="2024-02" db="EMBL/GenBank/DDBJ databases">
        <title>A novel Gemmatimonadota bacterium.</title>
        <authorList>
            <person name="Du Z.-J."/>
            <person name="Ye Y.-Q."/>
        </authorList>
    </citation>
    <scope>NUCLEOTIDE SEQUENCE [LARGE SCALE GENOMIC DNA]</scope>
    <source>
        <strain evidence="2 3">DH-20</strain>
    </source>
</reference>
<sequence>MSATAPIVVFTFNRPDHTRRTLAALAANPLADRSDVTIYCDAPRRDDDVPATEAVRAVVREPWGFRSTRIVERDSNFGLARSLITGIGEALDEHPAVIVMEDDLVTSPHFLRFMNEGLEKFADDDRMMSVSGYAYPVEGPMPAAYCLPRTFCWGWATWRRGWALYEHDAEQLLVSLIESDLLYELDFRGTDPMSTILQWTVNGDSRVDSWASRWMASATLHGKLSLFPGRTLVQNIGFDGSGAHATFNLENDRFDSPLAESPISLDGVRAEVDPRALEAHRTLFRRWHGRGGRVASAYFKLSPFLPAMLDRALYVRLARHRLRQRANPATLAALGG</sequence>